<protein>
    <recommendedName>
        <fullName evidence="2">TIGR02453 family protein</fullName>
    </recommendedName>
</protein>
<proteinExistence type="predicted"/>
<accession>A0A5J4Q8K1</accession>
<dbReference type="NCBIfam" id="TIGR02453">
    <property type="entry name" value="TIGR02453 family protein"/>
    <property type="match status" value="1"/>
</dbReference>
<evidence type="ECO:0000313" key="1">
    <source>
        <dbReference type="EMBL" id="KAA6317762.1"/>
    </source>
</evidence>
<dbReference type="InterPro" id="IPR012808">
    <property type="entry name" value="CHP02453"/>
</dbReference>
<organism evidence="1">
    <name type="scientific">termite gut metagenome</name>
    <dbReference type="NCBI Taxonomy" id="433724"/>
    <lineage>
        <taxon>unclassified sequences</taxon>
        <taxon>metagenomes</taxon>
        <taxon>organismal metagenomes</taxon>
    </lineage>
</organism>
<dbReference type="PANTHER" id="PTHR36452:SF1">
    <property type="entry name" value="DUF2461 DOMAIN-CONTAINING PROTEIN"/>
    <property type="match status" value="1"/>
</dbReference>
<dbReference type="Pfam" id="PF09365">
    <property type="entry name" value="DUF2461"/>
    <property type="match status" value="1"/>
</dbReference>
<dbReference type="EMBL" id="SNRY01004415">
    <property type="protein sequence ID" value="KAA6317762.1"/>
    <property type="molecule type" value="Genomic_DNA"/>
</dbReference>
<name>A0A5J4Q8K1_9ZZZZ</name>
<sequence>MKTAIKFSGFTPDTLQFFAELEENNYKPWFDEHKLIYEQQVLQPLKALAAALTPFFASVDSQMDFRPVKLISRIYRDIRFSHDKTPYKTHLWIAFQRPFQKQSSEWMSFPGFYMEIKKDGSTYGMGLFEAQKKVMDRYREQVAYEPQQFRKITAGLVEKHHFKIEGEEYKRPLKNDLDEYFQPWLQRKGLWLTKSIPVSDILFSEKLVPQMEKEFALLQPLYEFFVNVCE</sequence>
<reference evidence="1" key="1">
    <citation type="submission" date="2019-03" db="EMBL/GenBank/DDBJ databases">
        <title>Single cell metagenomics reveals metabolic interactions within the superorganism composed of flagellate Streblomastix strix and complex community of Bacteroidetes bacteria on its surface.</title>
        <authorList>
            <person name="Treitli S.C."/>
            <person name="Kolisko M."/>
            <person name="Husnik F."/>
            <person name="Keeling P."/>
            <person name="Hampl V."/>
        </authorList>
    </citation>
    <scope>NUCLEOTIDE SEQUENCE</scope>
    <source>
        <strain evidence="1">STM</strain>
    </source>
</reference>
<dbReference type="PIRSF" id="PIRSF028451">
    <property type="entry name" value="UCP028451"/>
    <property type="match status" value="1"/>
</dbReference>
<gene>
    <name evidence="1" type="ORF">EZS27_032136</name>
</gene>
<dbReference type="PANTHER" id="PTHR36452">
    <property type="entry name" value="CHROMOSOME 12, WHOLE GENOME SHOTGUN SEQUENCE"/>
    <property type="match status" value="1"/>
</dbReference>
<dbReference type="AlphaFoldDB" id="A0A5J4Q8K1"/>
<dbReference type="InterPro" id="IPR015996">
    <property type="entry name" value="UCP028451"/>
</dbReference>
<evidence type="ECO:0008006" key="2">
    <source>
        <dbReference type="Google" id="ProtNLM"/>
    </source>
</evidence>
<comment type="caution">
    <text evidence="1">The sequence shown here is derived from an EMBL/GenBank/DDBJ whole genome shotgun (WGS) entry which is preliminary data.</text>
</comment>